<sequence length="867" mass="98394">MDSLRNHTMGSSNNNNNLESPQQQQPDPGLVQAMGYVREFKSQAAAFQLLKSEESLVLLQRSIALLGTTVQPHYYAPGSDNVELAKFFVDLHALMAALDGDGDNDTLWACVALVQHCSRNLEARLAIVEKYCFVPLLSLLLKRTKRQERVHRLLVLLQDLTYGIRIDWEEPYLVQLLEHLVDIIHNVDGDEGNPTSIASDAGEVDAQALLAVSILVNLCYKNFVVLFLFLRTVNVSSFCKRIQNFGLLAYKMLIILSEDVHPFEERELHTFLLMAFAGIEDCLRQWNVAQLRHIVDFLLDSRSHAGLHRAMLCHTHYCTNVEKLLEAIDSPRSMNDSHDELRKHQQICLDLTFQLIRYILELSYEPGNDVISLDAITKRLYEVLSNWLEFDLCSVAAIELLTIMLRCSKRTVARLIASNPGSVVNMVAKAERPETKPAQVTAILQLLLVLLGVSETEKLVLSKISESYFDKILAGPLALLPQQLNSQSLSQSEVEKSIFCLLLLINFASIAKKAYFEKCSSLLEMPQMQYVLARAMDSGNEHLVAAFLQIAQFQLFPRTAVAKHVATICSDHKKMNASNCNEQAEQWRNLSSILKGHRSLIDKELTERVNALIDSIDSSLKYNKLQSAPVSQVIELYNHRINSLHTGMLGLQQRLDQASSQLNGSIQLVNVQNAELKQFQTKNFELIVSQERLQSQCKDLQQQSIKLKSNLKNALKQISENGGQLKTGEQLLAAEKSKVTVLQKECSELKGNLNAKTEELTKLETLSKDNFSRIDKLKKSVVAYEQDIKEKLKTIEERERELTKTQKILEEQRDSRKKSEDLVCVLETQLQDKKQQIEQLENELKETEDMRKTIMSLMESKRPKRKA</sequence>
<dbReference type="PhylomeDB" id="B4NC14"/>
<dbReference type="InParanoid" id="B4NC14"/>
<gene>
    <name evidence="3" type="primary">Dwil\GK25769</name>
    <name evidence="3" type="ORF">Dwil_GK25769</name>
</gene>
<evidence type="ECO:0000313" key="3">
    <source>
        <dbReference type="EMBL" id="EDW82373.1"/>
    </source>
</evidence>
<feature type="coiled-coil region" evidence="1">
    <location>
        <begin position="690"/>
        <end position="857"/>
    </location>
</feature>
<dbReference type="SMR" id="B4NC14"/>
<dbReference type="STRING" id="7260.B4NC14"/>
<feature type="compositionally biased region" description="Polar residues" evidence="2">
    <location>
        <begin position="1"/>
        <end position="10"/>
    </location>
</feature>
<dbReference type="FunCoup" id="B4NC14">
    <property type="interactions" value="465"/>
</dbReference>
<evidence type="ECO:0000256" key="2">
    <source>
        <dbReference type="SAM" id="MobiDB-lite"/>
    </source>
</evidence>
<dbReference type="Proteomes" id="UP000007798">
    <property type="component" value="Unassembled WGS sequence"/>
</dbReference>
<dbReference type="PANTHER" id="PTHR23161:SF2">
    <property type="entry name" value="PROTEIN CIP2A"/>
    <property type="match status" value="1"/>
</dbReference>
<reference evidence="3 4" key="1">
    <citation type="journal article" date="2007" name="Nature">
        <title>Evolution of genes and genomes on the Drosophila phylogeny.</title>
        <authorList>
            <consortium name="Drosophila 12 Genomes Consortium"/>
            <person name="Clark A.G."/>
            <person name="Eisen M.B."/>
            <person name="Smith D.R."/>
            <person name="Bergman C.M."/>
            <person name="Oliver B."/>
            <person name="Markow T.A."/>
            <person name="Kaufman T.C."/>
            <person name="Kellis M."/>
            <person name="Gelbart W."/>
            <person name="Iyer V.N."/>
            <person name="Pollard D.A."/>
            <person name="Sackton T.B."/>
            <person name="Larracuente A.M."/>
            <person name="Singh N.D."/>
            <person name="Abad J.P."/>
            <person name="Abt D.N."/>
            <person name="Adryan B."/>
            <person name="Aguade M."/>
            <person name="Akashi H."/>
            <person name="Anderson W.W."/>
            <person name="Aquadro C.F."/>
            <person name="Ardell D.H."/>
            <person name="Arguello R."/>
            <person name="Artieri C.G."/>
            <person name="Barbash D.A."/>
            <person name="Barker D."/>
            <person name="Barsanti P."/>
            <person name="Batterham P."/>
            <person name="Batzoglou S."/>
            <person name="Begun D."/>
            <person name="Bhutkar A."/>
            <person name="Blanco E."/>
            <person name="Bosak S.A."/>
            <person name="Bradley R.K."/>
            <person name="Brand A.D."/>
            <person name="Brent M.R."/>
            <person name="Brooks A.N."/>
            <person name="Brown R.H."/>
            <person name="Butlin R.K."/>
            <person name="Caggese C."/>
            <person name="Calvi B.R."/>
            <person name="Bernardo de Carvalho A."/>
            <person name="Caspi A."/>
            <person name="Castrezana S."/>
            <person name="Celniker S.E."/>
            <person name="Chang J.L."/>
            <person name="Chapple C."/>
            <person name="Chatterji S."/>
            <person name="Chinwalla A."/>
            <person name="Civetta A."/>
            <person name="Clifton S.W."/>
            <person name="Comeron J.M."/>
            <person name="Costello J.C."/>
            <person name="Coyne J.A."/>
            <person name="Daub J."/>
            <person name="David R.G."/>
            <person name="Delcher A.L."/>
            <person name="Delehaunty K."/>
            <person name="Do C.B."/>
            <person name="Ebling H."/>
            <person name="Edwards K."/>
            <person name="Eickbush T."/>
            <person name="Evans J.D."/>
            <person name="Filipski A."/>
            <person name="Findeiss S."/>
            <person name="Freyhult E."/>
            <person name="Fulton L."/>
            <person name="Fulton R."/>
            <person name="Garcia A.C."/>
            <person name="Gardiner A."/>
            <person name="Garfield D.A."/>
            <person name="Garvin B.E."/>
            <person name="Gibson G."/>
            <person name="Gilbert D."/>
            <person name="Gnerre S."/>
            <person name="Godfrey J."/>
            <person name="Good R."/>
            <person name="Gotea V."/>
            <person name="Gravely B."/>
            <person name="Greenberg A.J."/>
            <person name="Griffiths-Jones S."/>
            <person name="Gross S."/>
            <person name="Guigo R."/>
            <person name="Gustafson E.A."/>
            <person name="Haerty W."/>
            <person name="Hahn M.W."/>
            <person name="Halligan D.L."/>
            <person name="Halpern A.L."/>
            <person name="Halter G.M."/>
            <person name="Han M.V."/>
            <person name="Heger A."/>
            <person name="Hillier L."/>
            <person name="Hinrichs A.S."/>
            <person name="Holmes I."/>
            <person name="Hoskins R.A."/>
            <person name="Hubisz M.J."/>
            <person name="Hultmark D."/>
            <person name="Huntley M.A."/>
            <person name="Jaffe D.B."/>
            <person name="Jagadeeshan S."/>
            <person name="Jeck W.R."/>
            <person name="Johnson J."/>
            <person name="Jones C.D."/>
            <person name="Jordan W.C."/>
            <person name="Karpen G.H."/>
            <person name="Kataoka E."/>
            <person name="Keightley P.D."/>
            <person name="Kheradpour P."/>
            <person name="Kirkness E.F."/>
            <person name="Koerich L.B."/>
            <person name="Kristiansen K."/>
            <person name="Kudrna D."/>
            <person name="Kulathinal R.J."/>
            <person name="Kumar S."/>
            <person name="Kwok R."/>
            <person name="Lander E."/>
            <person name="Langley C.H."/>
            <person name="Lapoint R."/>
            <person name="Lazzaro B.P."/>
            <person name="Lee S.J."/>
            <person name="Levesque L."/>
            <person name="Li R."/>
            <person name="Lin C.F."/>
            <person name="Lin M.F."/>
            <person name="Lindblad-Toh K."/>
            <person name="Llopart A."/>
            <person name="Long M."/>
            <person name="Low L."/>
            <person name="Lozovsky E."/>
            <person name="Lu J."/>
            <person name="Luo M."/>
            <person name="Machado C.A."/>
            <person name="Makalowski W."/>
            <person name="Marzo M."/>
            <person name="Matsuda M."/>
            <person name="Matzkin L."/>
            <person name="McAllister B."/>
            <person name="McBride C.S."/>
            <person name="McKernan B."/>
            <person name="McKernan K."/>
            <person name="Mendez-Lago M."/>
            <person name="Minx P."/>
            <person name="Mollenhauer M.U."/>
            <person name="Montooth K."/>
            <person name="Mount S.M."/>
            <person name="Mu X."/>
            <person name="Myers E."/>
            <person name="Negre B."/>
            <person name="Newfeld S."/>
            <person name="Nielsen R."/>
            <person name="Noor M.A."/>
            <person name="O'Grady P."/>
            <person name="Pachter L."/>
            <person name="Papaceit M."/>
            <person name="Parisi M.J."/>
            <person name="Parisi M."/>
            <person name="Parts L."/>
            <person name="Pedersen J.S."/>
            <person name="Pesole G."/>
            <person name="Phillippy A.M."/>
            <person name="Ponting C.P."/>
            <person name="Pop M."/>
            <person name="Porcelli D."/>
            <person name="Powell J.R."/>
            <person name="Prohaska S."/>
            <person name="Pruitt K."/>
            <person name="Puig M."/>
            <person name="Quesneville H."/>
            <person name="Ram K.R."/>
            <person name="Rand D."/>
            <person name="Rasmussen M.D."/>
            <person name="Reed L.K."/>
            <person name="Reenan R."/>
            <person name="Reily A."/>
            <person name="Remington K.A."/>
            <person name="Rieger T.T."/>
            <person name="Ritchie M.G."/>
            <person name="Robin C."/>
            <person name="Rogers Y.H."/>
            <person name="Rohde C."/>
            <person name="Rozas J."/>
            <person name="Rubenfield M.J."/>
            <person name="Ruiz A."/>
            <person name="Russo S."/>
            <person name="Salzberg S.L."/>
            <person name="Sanchez-Gracia A."/>
            <person name="Saranga D.J."/>
            <person name="Sato H."/>
            <person name="Schaeffer S.W."/>
            <person name="Schatz M.C."/>
            <person name="Schlenke T."/>
            <person name="Schwartz R."/>
            <person name="Segarra C."/>
            <person name="Singh R.S."/>
            <person name="Sirot L."/>
            <person name="Sirota M."/>
            <person name="Sisneros N.B."/>
            <person name="Smith C.D."/>
            <person name="Smith T.F."/>
            <person name="Spieth J."/>
            <person name="Stage D.E."/>
            <person name="Stark A."/>
            <person name="Stephan W."/>
            <person name="Strausberg R.L."/>
            <person name="Strempel S."/>
            <person name="Sturgill D."/>
            <person name="Sutton G."/>
            <person name="Sutton G.G."/>
            <person name="Tao W."/>
            <person name="Teichmann S."/>
            <person name="Tobari Y.N."/>
            <person name="Tomimura Y."/>
            <person name="Tsolas J.M."/>
            <person name="Valente V.L."/>
            <person name="Venter E."/>
            <person name="Venter J.C."/>
            <person name="Vicario S."/>
            <person name="Vieira F.G."/>
            <person name="Vilella A.J."/>
            <person name="Villasante A."/>
            <person name="Walenz B."/>
            <person name="Wang J."/>
            <person name="Wasserman M."/>
            <person name="Watts T."/>
            <person name="Wilson D."/>
            <person name="Wilson R.K."/>
            <person name="Wing R.A."/>
            <person name="Wolfner M.F."/>
            <person name="Wong A."/>
            <person name="Wong G.K."/>
            <person name="Wu C.I."/>
            <person name="Wu G."/>
            <person name="Yamamoto D."/>
            <person name="Yang H.P."/>
            <person name="Yang S.P."/>
            <person name="Yorke J.A."/>
            <person name="Yoshida K."/>
            <person name="Zdobnov E."/>
            <person name="Zhang P."/>
            <person name="Zhang Y."/>
            <person name="Zimin A.V."/>
            <person name="Baldwin J."/>
            <person name="Abdouelleil A."/>
            <person name="Abdulkadir J."/>
            <person name="Abebe A."/>
            <person name="Abera B."/>
            <person name="Abreu J."/>
            <person name="Acer S.C."/>
            <person name="Aftuck L."/>
            <person name="Alexander A."/>
            <person name="An P."/>
            <person name="Anderson E."/>
            <person name="Anderson S."/>
            <person name="Arachi H."/>
            <person name="Azer M."/>
            <person name="Bachantsang P."/>
            <person name="Barry A."/>
            <person name="Bayul T."/>
            <person name="Berlin A."/>
            <person name="Bessette D."/>
            <person name="Bloom T."/>
            <person name="Blye J."/>
            <person name="Boguslavskiy L."/>
            <person name="Bonnet C."/>
            <person name="Boukhgalter B."/>
            <person name="Bourzgui I."/>
            <person name="Brown A."/>
            <person name="Cahill P."/>
            <person name="Channer S."/>
            <person name="Cheshatsang Y."/>
            <person name="Chuda L."/>
            <person name="Citroen M."/>
            <person name="Collymore A."/>
            <person name="Cooke P."/>
            <person name="Costello M."/>
            <person name="D'Aco K."/>
            <person name="Daza R."/>
            <person name="De Haan G."/>
            <person name="DeGray S."/>
            <person name="DeMaso C."/>
            <person name="Dhargay N."/>
            <person name="Dooley K."/>
            <person name="Dooley E."/>
            <person name="Doricent M."/>
            <person name="Dorje P."/>
            <person name="Dorjee K."/>
            <person name="Dupes A."/>
            <person name="Elong R."/>
            <person name="Falk J."/>
            <person name="Farina A."/>
            <person name="Faro S."/>
            <person name="Ferguson D."/>
            <person name="Fisher S."/>
            <person name="Foley C.D."/>
            <person name="Franke A."/>
            <person name="Friedrich D."/>
            <person name="Gadbois L."/>
            <person name="Gearin G."/>
            <person name="Gearin C.R."/>
            <person name="Giannoukos G."/>
            <person name="Goode T."/>
            <person name="Graham J."/>
            <person name="Grandbois E."/>
            <person name="Grewal S."/>
            <person name="Gyaltsen K."/>
            <person name="Hafez N."/>
            <person name="Hagos B."/>
            <person name="Hall J."/>
            <person name="Henson C."/>
            <person name="Hollinger A."/>
            <person name="Honan T."/>
            <person name="Huard M.D."/>
            <person name="Hughes L."/>
            <person name="Hurhula B."/>
            <person name="Husby M.E."/>
            <person name="Kamat A."/>
            <person name="Kanga B."/>
            <person name="Kashin S."/>
            <person name="Khazanovich D."/>
            <person name="Kisner P."/>
            <person name="Lance K."/>
            <person name="Lara M."/>
            <person name="Lee W."/>
            <person name="Lennon N."/>
            <person name="Letendre F."/>
            <person name="LeVine R."/>
            <person name="Lipovsky A."/>
            <person name="Liu X."/>
            <person name="Liu J."/>
            <person name="Liu S."/>
            <person name="Lokyitsang T."/>
            <person name="Lokyitsang Y."/>
            <person name="Lubonja R."/>
            <person name="Lui A."/>
            <person name="MacDonald P."/>
            <person name="Magnisalis V."/>
            <person name="Maru K."/>
            <person name="Matthews C."/>
            <person name="McCusker W."/>
            <person name="McDonough S."/>
            <person name="Mehta T."/>
            <person name="Meldrim J."/>
            <person name="Meneus L."/>
            <person name="Mihai O."/>
            <person name="Mihalev A."/>
            <person name="Mihova T."/>
            <person name="Mittelman R."/>
            <person name="Mlenga V."/>
            <person name="Montmayeur A."/>
            <person name="Mulrain L."/>
            <person name="Navidi A."/>
            <person name="Naylor J."/>
            <person name="Negash T."/>
            <person name="Nguyen T."/>
            <person name="Nguyen N."/>
            <person name="Nicol R."/>
            <person name="Norbu C."/>
            <person name="Norbu N."/>
            <person name="Novod N."/>
            <person name="O'Neill B."/>
            <person name="Osman S."/>
            <person name="Markiewicz E."/>
            <person name="Oyono O.L."/>
            <person name="Patti C."/>
            <person name="Phunkhang P."/>
            <person name="Pierre F."/>
            <person name="Priest M."/>
            <person name="Raghuraman S."/>
            <person name="Rege F."/>
            <person name="Reyes R."/>
            <person name="Rise C."/>
            <person name="Rogov P."/>
            <person name="Ross K."/>
            <person name="Ryan E."/>
            <person name="Settipalli S."/>
            <person name="Shea T."/>
            <person name="Sherpa N."/>
            <person name="Shi L."/>
            <person name="Shih D."/>
            <person name="Sparrow T."/>
            <person name="Spaulding J."/>
            <person name="Stalker J."/>
            <person name="Stange-Thomann N."/>
            <person name="Stavropoulos S."/>
            <person name="Stone C."/>
            <person name="Strader C."/>
            <person name="Tesfaye S."/>
            <person name="Thomson T."/>
            <person name="Thoulutsang Y."/>
            <person name="Thoulutsang D."/>
            <person name="Topham K."/>
            <person name="Topping I."/>
            <person name="Tsamla T."/>
            <person name="Vassiliev H."/>
            <person name="Vo A."/>
            <person name="Wangchuk T."/>
            <person name="Wangdi T."/>
            <person name="Weiand M."/>
            <person name="Wilkinson J."/>
            <person name="Wilson A."/>
            <person name="Yadav S."/>
            <person name="Young G."/>
            <person name="Yu Q."/>
            <person name="Zembek L."/>
            <person name="Zhong D."/>
            <person name="Zimmer A."/>
            <person name="Zwirko Z."/>
            <person name="Jaffe D.B."/>
            <person name="Alvarez P."/>
            <person name="Brockman W."/>
            <person name="Butler J."/>
            <person name="Chin C."/>
            <person name="Gnerre S."/>
            <person name="Grabherr M."/>
            <person name="Kleber M."/>
            <person name="Mauceli E."/>
            <person name="MacCallum I."/>
        </authorList>
    </citation>
    <scope>NUCLEOTIDE SEQUENCE [LARGE SCALE GENOMIC DNA]</scope>
    <source>
        <strain evidence="4">Tucson 14030-0811.24</strain>
    </source>
</reference>
<dbReference type="AlphaFoldDB" id="B4NC14"/>
<proteinExistence type="predicted"/>
<feature type="region of interest" description="Disordered" evidence="2">
    <location>
        <begin position="1"/>
        <end position="28"/>
    </location>
</feature>
<dbReference type="OrthoDB" id="73401at2759"/>
<organism evidence="3 4">
    <name type="scientific">Drosophila willistoni</name>
    <name type="common">Fruit fly</name>
    <dbReference type="NCBI Taxonomy" id="7260"/>
    <lineage>
        <taxon>Eukaryota</taxon>
        <taxon>Metazoa</taxon>
        <taxon>Ecdysozoa</taxon>
        <taxon>Arthropoda</taxon>
        <taxon>Hexapoda</taxon>
        <taxon>Insecta</taxon>
        <taxon>Pterygota</taxon>
        <taxon>Neoptera</taxon>
        <taxon>Endopterygota</taxon>
        <taxon>Diptera</taxon>
        <taxon>Brachycera</taxon>
        <taxon>Muscomorpha</taxon>
        <taxon>Ephydroidea</taxon>
        <taxon>Drosophilidae</taxon>
        <taxon>Drosophila</taxon>
        <taxon>Sophophora</taxon>
    </lineage>
</organism>
<dbReference type="OMA" id="HHVQSTE"/>
<evidence type="ECO:0000313" key="4">
    <source>
        <dbReference type="Proteomes" id="UP000007798"/>
    </source>
</evidence>
<keyword evidence="4" id="KW-1185">Reference proteome</keyword>
<keyword evidence="1" id="KW-0175">Coiled coil</keyword>
<dbReference type="eggNOG" id="ENOG502QVNV">
    <property type="taxonomic scope" value="Eukaryota"/>
</dbReference>
<evidence type="ECO:0000256" key="1">
    <source>
        <dbReference type="SAM" id="Coils"/>
    </source>
</evidence>
<protein>
    <submittedName>
        <fullName evidence="3">Uncharacterized protein</fullName>
    </submittedName>
</protein>
<dbReference type="InterPro" id="IPR042510">
    <property type="entry name" value="CIP2A"/>
</dbReference>
<dbReference type="HOGENOM" id="CLU_016514_0_0_1"/>
<name>B4NC14_DROWI</name>
<dbReference type="PANTHER" id="PTHR23161">
    <property type="entry name" value="PROTEIN CIP2A"/>
    <property type="match status" value="1"/>
</dbReference>
<dbReference type="KEGG" id="dwi:6649041"/>
<accession>B4NC14</accession>
<dbReference type="EMBL" id="CH964239">
    <property type="protein sequence ID" value="EDW82373.1"/>
    <property type="molecule type" value="Genomic_DNA"/>
</dbReference>